<evidence type="ECO:0000259" key="11">
    <source>
        <dbReference type="SMART" id="SM00481"/>
    </source>
</evidence>
<protein>
    <recommendedName>
        <fullName evidence="4">DNA polymerase III subunit alpha</fullName>
        <ecNumber evidence="3">2.7.7.7</ecNumber>
    </recommendedName>
</protein>
<dbReference type="CDD" id="cd04485">
    <property type="entry name" value="DnaE_OBF"/>
    <property type="match status" value="1"/>
</dbReference>
<dbReference type="Pfam" id="PF17657">
    <property type="entry name" value="DNA_pol3_finger"/>
    <property type="match status" value="1"/>
</dbReference>
<dbReference type="InterPro" id="IPR041931">
    <property type="entry name" value="DNA_pol3_alpha_thumb_dom"/>
</dbReference>
<dbReference type="Pfam" id="PF02811">
    <property type="entry name" value="PHP"/>
    <property type="match status" value="1"/>
</dbReference>
<evidence type="ECO:0000313" key="12">
    <source>
        <dbReference type="EMBL" id="HIT41154.1"/>
    </source>
</evidence>
<dbReference type="InterPro" id="IPR004013">
    <property type="entry name" value="PHP_dom"/>
</dbReference>
<keyword evidence="8" id="KW-0239">DNA-directed DNA polymerase</keyword>
<sequence>MAFTHLHVHTEYSLLDGSSKIKELTARAKELGMDSLAITDHGVMYGVIDFYKAARENGIKPIIGCEVYVAPGSRFDRENVSGEDRYYHLILLAENNTGYQNLMKIVSKGFVDGFYYKPRVDYEVLTTYHEGIIALSACLAGEVQRNLERGLYEDAKKSALRYEEIFGKGNFFLELQDHGIPAQKLVNQGLMRLSKELSIELVATNDSHYIYADDAQAHDILLCIQTGKKVTDENRMRYEGGQYYLKSEEEMRSLFPYAPQAIENTAKIAARCNVEIEFGVTKLPQFQVPEGETSWSYLNRLCMEGLKRRYPDDDGTLKARLDYELDVIHTMGYVDYFLIVWDFIHFARSQGIPVGPGRGSAAGSIVSYCLEITNIDPIRYDLLFERFLNPERVSMPDIDIDFCFERRQEVIDYVVRKYGKDQVVQIVTFGTLAAKGVIRDVGRVLDMPYAQCDAIAKMVPNDLGMTLDRALKESPDLRNAYNSDSQVKYLIDMSKRLEGLPRHTSMHAAGVVISRTSVDEYVPLSRAADGTITTQFTMTTLEELGLLKMDFLGLRTLTVISNAVRQVEKNHGIHLDMDHIDYNDKQVLDSIGTGKTEGIFQLESSGMKAFMKELKPENLEDIIAGISLYRPGPMDFIPKYLKGKNDRNAITYDCPQLEHILGPTYGCIVYQEQVMQIVRDLAGYTMGRSDLVRRAMSKKKASVMEKERQNFVYGNPEEGVVGCIANGIDEKTANTIYDEMIDFAKYAFNKSHAACYAVVAYQTAYLKYYYPLEFMAALMTSVMDNAGKTAEYILTCRQMGISILPPDINEGESGFSVSGNAIRYGLSAIKSVGTSVVDSIVAERQQNGLFTSLEDFVERMTNKEANKKTMENFIKSGALDSLPGNRRQKMMVMPELLEQKNKEKKTSMAGQMSLFDFADEETKDDFRITMPNVPEYPKEELLAFEKETLGIYVSGHPMDAYESMWRKNITATTADFLVDEETDRAVVTDGEMVTVGGMVAGKTVKTTRTGQMMAFVTLEDMLGSVEVLVFPKIYESRREIFSQDEKLFIQGRVSLGDEPVGKLVCERVIPFREVPRELWLQYEDLEQYRAGESALFDLLKEKEGRDTVIIYLKKEKARKILPANWRVEADKDLLDKLTKILSEKNVKLVEKGIEKQKKMI</sequence>
<keyword evidence="6 12" id="KW-0548">Nucleotidyltransferase</keyword>
<dbReference type="Pfam" id="PF14579">
    <property type="entry name" value="HHH_6"/>
    <property type="match status" value="1"/>
</dbReference>
<dbReference type="GO" id="GO:0005737">
    <property type="term" value="C:cytoplasm"/>
    <property type="evidence" value="ECO:0007669"/>
    <property type="project" value="UniProtKB-SubCell"/>
</dbReference>
<comment type="catalytic activity">
    <reaction evidence="10">
        <text>DNA(n) + a 2'-deoxyribonucleoside 5'-triphosphate = DNA(n+1) + diphosphate</text>
        <dbReference type="Rhea" id="RHEA:22508"/>
        <dbReference type="Rhea" id="RHEA-COMP:17339"/>
        <dbReference type="Rhea" id="RHEA-COMP:17340"/>
        <dbReference type="ChEBI" id="CHEBI:33019"/>
        <dbReference type="ChEBI" id="CHEBI:61560"/>
        <dbReference type="ChEBI" id="CHEBI:173112"/>
        <dbReference type="EC" id="2.7.7.7"/>
    </reaction>
</comment>
<dbReference type="PANTHER" id="PTHR32294:SF0">
    <property type="entry name" value="DNA POLYMERASE III SUBUNIT ALPHA"/>
    <property type="match status" value="1"/>
</dbReference>
<feature type="domain" description="Polymerase/histidinol phosphatase N-terminal" evidence="11">
    <location>
        <begin position="4"/>
        <end position="71"/>
    </location>
</feature>
<dbReference type="NCBIfam" id="NF005298">
    <property type="entry name" value="PRK06826.1"/>
    <property type="match status" value="1"/>
</dbReference>
<dbReference type="GO" id="GO:0008408">
    <property type="term" value="F:3'-5' exonuclease activity"/>
    <property type="evidence" value="ECO:0007669"/>
    <property type="project" value="InterPro"/>
</dbReference>
<keyword evidence="5 12" id="KW-0808">Transferase</keyword>
<evidence type="ECO:0000313" key="13">
    <source>
        <dbReference type="Proteomes" id="UP000886860"/>
    </source>
</evidence>
<evidence type="ECO:0000256" key="7">
    <source>
        <dbReference type="ARBA" id="ARBA00022705"/>
    </source>
</evidence>
<dbReference type="Gene3D" id="1.10.150.870">
    <property type="match status" value="1"/>
</dbReference>
<dbReference type="PANTHER" id="PTHR32294">
    <property type="entry name" value="DNA POLYMERASE III SUBUNIT ALPHA"/>
    <property type="match status" value="1"/>
</dbReference>
<comment type="subcellular location">
    <subcellularLocation>
        <location evidence="1">Cytoplasm</location>
    </subcellularLocation>
</comment>
<dbReference type="Gene3D" id="1.10.10.1600">
    <property type="entry name" value="Bacterial DNA polymerase III alpha subunit, thumb domain"/>
    <property type="match status" value="1"/>
</dbReference>
<evidence type="ECO:0000256" key="4">
    <source>
        <dbReference type="ARBA" id="ARBA00019114"/>
    </source>
</evidence>
<dbReference type="InterPro" id="IPR029460">
    <property type="entry name" value="DNAPol_HHH"/>
</dbReference>
<dbReference type="EC" id="2.7.7.7" evidence="3"/>
<evidence type="ECO:0000256" key="2">
    <source>
        <dbReference type="ARBA" id="ARBA00009496"/>
    </source>
</evidence>
<evidence type="ECO:0000256" key="1">
    <source>
        <dbReference type="ARBA" id="ARBA00004496"/>
    </source>
</evidence>
<dbReference type="SMART" id="SM00481">
    <property type="entry name" value="POLIIIAc"/>
    <property type="match status" value="1"/>
</dbReference>
<comment type="function">
    <text evidence="9">DNA polymerase III is a complex, multichain enzyme responsible for most of the replicative synthesis in bacteria. This DNA polymerase also exhibits 3' to 5' exonuclease activity. The alpha chain is the DNA polymerase.</text>
</comment>
<comment type="caution">
    <text evidence="12">The sequence shown here is derived from an EMBL/GenBank/DDBJ whole genome shotgun (WGS) entry which is preliminary data.</text>
</comment>
<evidence type="ECO:0000256" key="3">
    <source>
        <dbReference type="ARBA" id="ARBA00012417"/>
    </source>
</evidence>
<reference evidence="12" key="1">
    <citation type="submission" date="2020-10" db="EMBL/GenBank/DDBJ databases">
        <authorList>
            <person name="Gilroy R."/>
        </authorList>
    </citation>
    <scope>NUCLEOTIDE SEQUENCE</scope>
    <source>
        <strain evidence="12">CHK123-3438</strain>
    </source>
</reference>
<reference evidence="12" key="2">
    <citation type="journal article" date="2021" name="PeerJ">
        <title>Extensive microbial diversity within the chicken gut microbiome revealed by metagenomics and culture.</title>
        <authorList>
            <person name="Gilroy R."/>
            <person name="Ravi A."/>
            <person name="Getino M."/>
            <person name="Pursley I."/>
            <person name="Horton D.L."/>
            <person name="Alikhan N.F."/>
            <person name="Baker D."/>
            <person name="Gharbi K."/>
            <person name="Hall N."/>
            <person name="Watson M."/>
            <person name="Adriaenssens E.M."/>
            <person name="Foster-Nyarko E."/>
            <person name="Jarju S."/>
            <person name="Secka A."/>
            <person name="Antonio M."/>
            <person name="Oren A."/>
            <person name="Chaudhuri R.R."/>
            <person name="La Ragione R."/>
            <person name="Hildebrand F."/>
            <person name="Pallen M.J."/>
        </authorList>
    </citation>
    <scope>NUCLEOTIDE SEQUENCE</scope>
    <source>
        <strain evidence="12">CHK123-3438</strain>
    </source>
</reference>
<evidence type="ECO:0000256" key="9">
    <source>
        <dbReference type="ARBA" id="ARBA00025611"/>
    </source>
</evidence>
<dbReference type="GO" id="GO:0006260">
    <property type="term" value="P:DNA replication"/>
    <property type="evidence" value="ECO:0007669"/>
    <property type="project" value="UniProtKB-KW"/>
</dbReference>
<dbReference type="InterPro" id="IPR016195">
    <property type="entry name" value="Pol/histidinol_Pase-like"/>
</dbReference>
<dbReference type="NCBIfam" id="NF004226">
    <property type="entry name" value="PRK05673.1"/>
    <property type="match status" value="1"/>
</dbReference>
<dbReference type="InterPro" id="IPR040982">
    <property type="entry name" value="DNA_pol3_finger"/>
</dbReference>
<dbReference type="SUPFAM" id="SSF89550">
    <property type="entry name" value="PHP domain-like"/>
    <property type="match status" value="1"/>
</dbReference>
<dbReference type="GO" id="GO:0003887">
    <property type="term" value="F:DNA-directed DNA polymerase activity"/>
    <property type="evidence" value="ECO:0007669"/>
    <property type="project" value="UniProtKB-KW"/>
</dbReference>
<proteinExistence type="inferred from homology"/>
<accession>A0A9D1KES6</accession>
<dbReference type="Pfam" id="PF07733">
    <property type="entry name" value="DNA_pol3_alpha"/>
    <property type="match status" value="1"/>
</dbReference>
<dbReference type="AlphaFoldDB" id="A0A9D1KES6"/>
<dbReference type="EMBL" id="DVKS01000057">
    <property type="protein sequence ID" value="HIT41154.1"/>
    <property type="molecule type" value="Genomic_DNA"/>
</dbReference>
<comment type="similarity">
    <text evidence="2">Belongs to the DNA polymerase type-C family. DnaE subfamily.</text>
</comment>
<name>A0A9D1KES6_9FIRM</name>
<evidence type="ECO:0000256" key="8">
    <source>
        <dbReference type="ARBA" id="ARBA00022932"/>
    </source>
</evidence>
<dbReference type="Pfam" id="PF01336">
    <property type="entry name" value="tRNA_anti-codon"/>
    <property type="match status" value="1"/>
</dbReference>
<gene>
    <name evidence="12" type="ORF">IAB60_03465</name>
</gene>
<keyword evidence="7" id="KW-0235">DNA replication</keyword>
<dbReference type="Proteomes" id="UP000886860">
    <property type="component" value="Unassembled WGS sequence"/>
</dbReference>
<dbReference type="InterPro" id="IPR004805">
    <property type="entry name" value="DnaE2/DnaE/PolC"/>
</dbReference>
<dbReference type="Gene3D" id="3.20.20.140">
    <property type="entry name" value="Metal-dependent hydrolases"/>
    <property type="match status" value="1"/>
</dbReference>
<dbReference type="InterPro" id="IPR003141">
    <property type="entry name" value="Pol/His_phosphatase_N"/>
</dbReference>
<dbReference type="NCBIfam" id="TIGR00594">
    <property type="entry name" value="polc"/>
    <property type="match status" value="1"/>
</dbReference>
<dbReference type="InterPro" id="IPR011708">
    <property type="entry name" value="DNA_pol3_alpha_NTPase_dom"/>
</dbReference>
<organism evidence="12 13">
    <name type="scientific">Candidatus Caccovicinus merdipullorum</name>
    <dbReference type="NCBI Taxonomy" id="2840724"/>
    <lineage>
        <taxon>Bacteria</taxon>
        <taxon>Bacillati</taxon>
        <taxon>Bacillota</taxon>
        <taxon>Clostridia</taxon>
        <taxon>Eubacteriales</taxon>
        <taxon>Candidatus Caccovicinus</taxon>
    </lineage>
</organism>
<dbReference type="GO" id="GO:0003676">
    <property type="term" value="F:nucleic acid binding"/>
    <property type="evidence" value="ECO:0007669"/>
    <property type="project" value="InterPro"/>
</dbReference>
<evidence type="ECO:0000256" key="5">
    <source>
        <dbReference type="ARBA" id="ARBA00022679"/>
    </source>
</evidence>
<evidence type="ECO:0000256" key="10">
    <source>
        <dbReference type="ARBA" id="ARBA00049244"/>
    </source>
</evidence>
<evidence type="ECO:0000256" key="6">
    <source>
        <dbReference type="ARBA" id="ARBA00022695"/>
    </source>
</evidence>
<dbReference type="InterPro" id="IPR004365">
    <property type="entry name" value="NA-bd_OB_tRNA"/>
</dbReference>
<dbReference type="CDD" id="cd12113">
    <property type="entry name" value="PHP_PolIIIA_DnaE3"/>
    <property type="match status" value="1"/>
</dbReference>